<proteinExistence type="predicted"/>
<protein>
    <submittedName>
        <fullName evidence="1">Uncharacterized protein</fullName>
    </submittedName>
</protein>
<dbReference type="EMBL" id="HBGU01048293">
    <property type="protein sequence ID" value="CAD9487179.1"/>
    <property type="molecule type" value="Transcribed_RNA"/>
</dbReference>
<reference evidence="1" key="1">
    <citation type="submission" date="2021-01" db="EMBL/GenBank/DDBJ databases">
        <authorList>
            <person name="Corre E."/>
            <person name="Pelletier E."/>
            <person name="Niang G."/>
            <person name="Scheremetjew M."/>
            <person name="Finn R."/>
            <person name="Kale V."/>
            <person name="Holt S."/>
            <person name="Cochrane G."/>
            <person name="Meng A."/>
            <person name="Brown T."/>
            <person name="Cohen L."/>
        </authorList>
    </citation>
    <scope>NUCLEOTIDE SEQUENCE</scope>
    <source>
        <strain evidence="1">UTEX LB 985</strain>
    </source>
</reference>
<evidence type="ECO:0000313" key="1">
    <source>
        <dbReference type="EMBL" id="CAD9487179.1"/>
    </source>
</evidence>
<name>A0A7S2HCX8_9EUKA</name>
<accession>A0A7S2HCX8</accession>
<gene>
    <name evidence="1" type="ORF">CBRE1094_LOCUS26302</name>
</gene>
<dbReference type="AlphaFoldDB" id="A0A7S2HCX8"/>
<sequence length="133" mass="14038">MRSTSTSNRLGKYVLVAHTSSERRGPLVCIMGSSFRQRHAVSRKNSSIDKAVALQGAEAAAAAEISAKIGDTAEKAKFVEELETTPSADTISPTMKRQASSIKAMEQQGVAYAPDASVQVHPVLDTGSCCAVQ</sequence>
<organism evidence="1">
    <name type="scientific">Haptolina brevifila</name>
    <dbReference type="NCBI Taxonomy" id="156173"/>
    <lineage>
        <taxon>Eukaryota</taxon>
        <taxon>Haptista</taxon>
        <taxon>Haptophyta</taxon>
        <taxon>Prymnesiophyceae</taxon>
        <taxon>Prymnesiales</taxon>
        <taxon>Prymnesiaceae</taxon>
        <taxon>Haptolina</taxon>
    </lineage>
</organism>